<dbReference type="Proteomes" id="UP001198901">
    <property type="component" value="Unassembled WGS sequence"/>
</dbReference>
<sequence length="764" mass="82041">MKKPIQGLRIMTLLLFVLTYWGCEDDDMVKPVLEAKFTHTINQDTGTVSFINVSSNASSFTWDFGDGTSSTIINPEKTYVTGTYTITLTAKNSDGDTDTFDDTITIQIPEEVEVPITFDNPLVDYNVGTFNGASFAIVENPDPSGANPDVSNVGALTNIGAAFEGFFFDLGMPLDLTTDKSIKMKFWATAPIDILLKLEEGTLPAIETVASHSGTGWEEIYFSFDSAASYSRLTLFVDGPGTTSGTFYLDDIEQINTADVPCQLVNLELPIDFDCDSIDYANKIVGNVSFTIIENPEQSGINPDATMVGQITNAGLEFENAFFNFDVPVDFSTLQGVRLKLFSNQALPILLKFEDGTAADTEDIQMHGGTGWEELTFTFNSSGSYNDMVLFVDGPGTASGVFYVDDFEQVQGATPPPPFDDGLLTNGDFQTLDMNGNTVAWIQGINDLEPAPIVTVSGNTYYSIPIEFPDPNGNAFTINVSQKLPLTGAETYELTFDAWTDATTGSRSIVAGIGLSGGTFASNTQAVNISSTPTTYQLTLVATDPNSGEDINAPDARVLFDLAAEAGEVNIDNVSLFVQGSGGGGGGGCSGDVVAATTFPVDFEGCESFIESFSSIGPDGVIPSLVANPNPSGINTSDNVLQVVKQANINRWGGIQNPFPAGVIDITTNTFKIKVYSSVPDVTYRFELALVPQTTPVTGNPAPQFRQVSGGANEWVELEFTFENLPASPTTYNQLVIKPDNPNGSDGDLTTEERVFYFDDLRLD</sequence>
<keyword evidence="3" id="KW-1185">Reference proteome</keyword>
<name>A0ABS7XWV3_9FLAO</name>
<dbReference type="Gene3D" id="2.60.40.10">
    <property type="entry name" value="Immunoglobulins"/>
    <property type="match status" value="1"/>
</dbReference>
<dbReference type="SUPFAM" id="SSF49299">
    <property type="entry name" value="PKD domain"/>
    <property type="match status" value="1"/>
</dbReference>
<protein>
    <submittedName>
        <fullName evidence="2">PKD domain-containing protein</fullName>
    </submittedName>
</protein>
<accession>A0ABS7XWV3</accession>
<evidence type="ECO:0000313" key="3">
    <source>
        <dbReference type="Proteomes" id="UP001198901"/>
    </source>
</evidence>
<dbReference type="SUPFAM" id="SSF49785">
    <property type="entry name" value="Galactose-binding domain-like"/>
    <property type="match status" value="1"/>
</dbReference>
<dbReference type="CDD" id="cd00146">
    <property type="entry name" value="PKD"/>
    <property type="match status" value="1"/>
</dbReference>
<dbReference type="InterPro" id="IPR000601">
    <property type="entry name" value="PKD_dom"/>
</dbReference>
<dbReference type="EMBL" id="JAIUJR010000008">
    <property type="protein sequence ID" value="MCA0133372.1"/>
    <property type="molecule type" value="Genomic_DNA"/>
</dbReference>
<dbReference type="PROSITE" id="PS50093">
    <property type="entry name" value="PKD"/>
    <property type="match status" value="1"/>
</dbReference>
<dbReference type="InterPro" id="IPR035986">
    <property type="entry name" value="PKD_dom_sf"/>
</dbReference>
<dbReference type="SMART" id="SM00089">
    <property type="entry name" value="PKD"/>
    <property type="match status" value="1"/>
</dbReference>
<dbReference type="Gene3D" id="2.60.120.260">
    <property type="entry name" value="Galactose-binding domain-like"/>
    <property type="match status" value="3"/>
</dbReference>
<reference evidence="3" key="1">
    <citation type="submission" date="2023-07" db="EMBL/GenBank/DDBJ databases">
        <authorList>
            <person name="Yue Y."/>
        </authorList>
    </citation>
    <scope>NUCLEOTIDE SEQUENCE [LARGE SCALE GENOMIC DNA]</scope>
    <source>
        <strain evidence="3">D23</strain>
    </source>
</reference>
<proteinExistence type="predicted"/>
<dbReference type="InterPro" id="IPR013783">
    <property type="entry name" value="Ig-like_fold"/>
</dbReference>
<dbReference type="Pfam" id="PF18911">
    <property type="entry name" value="PKD_4"/>
    <property type="match status" value="1"/>
</dbReference>
<dbReference type="InterPro" id="IPR022409">
    <property type="entry name" value="PKD/Chitinase_dom"/>
</dbReference>
<dbReference type="RefSeq" id="WP_224530167.1">
    <property type="nucleotide sequence ID" value="NZ_JAIUJR010000008.1"/>
</dbReference>
<feature type="domain" description="PKD" evidence="1">
    <location>
        <begin position="54"/>
        <end position="109"/>
    </location>
</feature>
<organism evidence="2 3">
    <name type="scientific">Winogradskyella alexanderae</name>
    <dbReference type="NCBI Taxonomy" id="2877123"/>
    <lineage>
        <taxon>Bacteria</taxon>
        <taxon>Pseudomonadati</taxon>
        <taxon>Bacteroidota</taxon>
        <taxon>Flavobacteriia</taxon>
        <taxon>Flavobacteriales</taxon>
        <taxon>Flavobacteriaceae</taxon>
        <taxon>Winogradskyella</taxon>
    </lineage>
</organism>
<gene>
    <name evidence="2" type="ORF">LBU54_12310</name>
</gene>
<dbReference type="InterPro" id="IPR008979">
    <property type="entry name" value="Galactose-bd-like_sf"/>
</dbReference>
<comment type="caution">
    <text evidence="2">The sequence shown here is derived from an EMBL/GenBank/DDBJ whole genome shotgun (WGS) entry which is preliminary data.</text>
</comment>
<evidence type="ECO:0000259" key="1">
    <source>
        <dbReference type="PROSITE" id="PS50093"/>
    </source>
</evidence>
<evidence type="ECO:0000313" key="2">
    <source>
        <dbReference type="EMBL" id="MCA0133372.1"/>
    </source>
</evidence>